<dbReference type="EMBL" id="JAENHL010000008">
    <property type="protein sequence ID" value="MBK1869756.1"/>
    <property type="molecule type" value="Genomic_DNA"/>
</dbReference>
<reference evidence="1" key="1">
    <citation type="submission" date="2021-01" db="EMBL/GenBank/DDBJ databases">
        <authorList>
            <person name="Sun Q."/>
        </authorList>
    </citation>
    <scope>NUCLEOTIDE SEQUENCE</scope>
    <source>
        <strain evidence="1">YIM B02566</strain>
    </source>
</reference>
<name>A0ACC5RAN8_9HYPH</name>
<protein>
    <submittedName>
        <fullName evidence="1">FAD-binding oxidoreductase</fullName>
    </submittedName>
</protein>
<sequence length="437" mass="47821">MTLNTLPDNSSSALPRSLYRAVTPEVRYPALTTELDVDIAVIGAGFTGLSSALHLLEDGAEVAVFDAHEPGWGASGRNGGQVNPGLKREPADVAGYFGAERGERLARLSGEAPQYVFDLVRRHDIDCDAAQTGSIRVVRTDAERPVIDTAITDWSARGIRLDYLDRAKLADLLGTDRYPSGLLDPRGGMLNPLAYARGLAAAVVKSKGQIFSSSPVSGLKREGDFWRFVAGSGTVRARKVVLATNGYTDGLWPHLRESVVPIYSAIAATDPLPEAMARRILPGRHVAYESSWRVLYFRLDRENRLLMGGPGLRQRDGSDKSTFRYLIRCAEALYPDLRGIGWSYFWNGQVAVTEDHFPHLHEPAPGLVAALGYNGRGIAMATMMGRIVARRLLGAAEDTLELPVSTIKPFRFHAFWKPVVGLRTLQELAMDRLRGLA</sequence>
<proteinExistence type="predicted"/>
<gene>
    <name evidence="1" type="ORF">JHL16_25565</name>
</gene>
<evidence type="ECO:0000313" key="2">
    <source>
        <dbReference type="Proteomes" id="UP000616151"/>
    </source>
</evidence>
<organism evidence="1 2">
    <name type="scientific">Taklimakanibacter albus</name>
    <dbReference type="NCBI Taxonomy" id="2800327"/>
    <lineage>
        <taxon>Bacteria</taxon>
        <taxon>Pseudomonadati</taxon>
        <taxon>Pseudomonadota</taxon>
        <taxon>Alphaproteobacteria</taxon>
        <taxon>Hyphomicrobiales</taxon>
        <taxon>Aestuariivirgaceae</taxon>
        <taxon>Taklimakanibacter</taxon>
    </lineage>
</organism>
<accession>A0ACC5RAN8</accession>
<dbReference type="Proteomes" id="UP000616151">
    <property type="component" value="Unassembled WGS sequence"/>
</dbReference>
<comment type="caution">
    <text evidence="1">The sequence shown here is derived from an EMBL/GenBank/DDBJ whole genome shotgun (WGS) entry which is preliminary data.</text>
</comment>
<evidence type="ECO:0000313" key="1">
    <source>
        <dbReference type="EMBL" id="MBK1869756.1"/>
    </source>
</evidence>
<keyword evidence="2" id="KW-1185">Reference proteome</keyword>